<gene>
    <name evidence="1" type="ORF">HBE96_00600</name>
</gene>
<protein>
    <submittedName>
        <fullName evidence="1">Uncharacterized protein</fullName>
    </submittedName>
</protein>
<dbReference type="RefSeq" id="WP_169295834.1">
    <property type="nucleotide sequence ID" value="NZ_JABBNI010000001.1"/>
</dbReference>
<organism evidence="1 2">
    <name type="scientific">Clostridium muellerianum</name>
    <dbReference type="NCBI Taxonomy" id="2716538"/>
    <lineage>
        <taxon>Bacteria</taxon>
        <taxon>Bacillati</taxon>
        <taxon>Bacillota</taxon>
        <taxon>Clostridia</taxon>
        <taxon>Eubacteriales</taxon>
        <taxon>Clostridiaceae</taxon>
        <taxon>Clostridium</taxon>
    </lineage>
</organism>
<keyword evidence="2" id="KW-1185">Reference proteome</keyword>
<sequence length="69" mass="8087">MKVTIICFVGDYAICKNQDGYIFNVLKEKVDDFNIGDIIDMTEDGEIVEKEEEEEKYYVCDDVVIFYND</sequence>
<comment type="caution">
    <text evidence="1">The sequence shown here is derived from an EMBL/GenBank/DDBJ whole genome shotgun (WGS) entry which is preliminary data.</text>
</comment>
<evidence type="ECO:0000313" key="2">
    <source>
        <dbReference type="Proteomes" id="UP000537131"/>
    </source>
</evidence>
<reference evidence="1 2" key="1">
    <citation type="submission" date="2020-06" db="EMBL/GenBank/DDBJ databases">
        <title>Complete Genome Sequence of Clostridium muelleri sp. nov. P21T, an Acid-Alcohol Producing Acetogen Isolated from Old Hay.</title>
        <authorList>
            <person name="Duncan K.E."/>
            <person name="Tanner R.S."/>
        </authorList>
    </citation>
    <scope>NUCLEOTIDE SEQUENCE [LARGE SCALE GENOMIC DNA]</scope>
    <source>
        <strain evidence="1 2">P21</strain>
    </source>
</reference>
<dbReference type="Proteomes" id="UP000537131">
    <property type="component" value="Unassembled WGS sequence"/>
</dbReference>
<dbReference type="EMBL" id="JABBNI010000001">
    <property type="protein sequence ID" value="NMM61223.1"/>
    <property type="molecule type" value="Genomic_DNA"/>
</dbReference>
<accession>A0A7Y0ED24</accession>
<evidence type="ECO:0000313" key="1">
    <source>
        <dbReference type="EMBL" id="NMM61223.1"/>
    </source>
</evidence>
<proteinExistence type="predicted"/>
<dbReference type="AlphaFoldDB" id="A0A7Y0ED24"/>
<name>A0A7Y0ED24_9CLOT</name>